<organism evidence="9">
    <name type="scientific">marine metagenome</name>
    <dbReference type="NCBI Taxonomy" id="408172"/>
    <lineage>
        <taxon>unclassified sequences</taxon>
        <taxon>metagenomes</taxon>
        <taxon>ecological metagenomes</taxon>
    </lineage>
</organism>
<dbReference type="Gene3D" id="3.40.50.280">
    <property type="entry name" value="Cobalamin-binding domain"/>
    <property type="match status" value="1"/>
</dbReference>
<protein>
    <recommendedName>
        <fullName evidence="8">Radical SAM core domain-containing protein</fullName>
    </recommendedName>
</protein>
<dbReference type="PANTHER" id="PTHR43409:SF7">
    <property type="entry name" value="BLL1977 PROTEIN"/>
    <property type="match status" value="1"/>
</dbReference>
<evidence type="ECO:0000256" key="4">
    <source>
        <dbReference type="ARBA" id="ARBA00022691"/>
    </source>
</evidence>
<dbReference type="InterPro" id="IPR051198">
    <property type="entry name" value="BchE-like"/>
</dbReference>
<evidence type="ECO:0000256" key="2">
    <source>
        <dbReference type="ARBA" id="ARBA00022603"/>
    </source>
</evidence>
<dbReference type="AlphaFoldDB" id="A0A381VLU5"/>
<dbReference type="InterPro" id="IPR034466">
    <property type="entry name" value="Methyltransferase_Class_B"/>
</dbReference>
<dbReference type="SMART" id="SM00729">
    <property type="entry name" value="Elp3"/>
    <property type="match status" value="1"/>
</dbReference>
<sequence length="394" mass="44502">MELSLIDLRGLPENEFVSHIPENDIFLYTLTTLDFNEAERLVQKLRDIYPIAKHISGGPHITLFPQDGERVFDAIALGEGENSIIELFNDIFNSELKPIYRQGPLSDLQTIPIPSRKWLPKSSVVIQGLLNKEYLKHNGTSTLFSRGCPFDCHFCSNLEKGSVRYMPYETITQEIEYLKREYGVNALALKDDNGIPVGRRFARPWLEAIGKADIKWRGQSRATGVTEDMVKLAKDSGCVEIAVGLETITPKSMDILNKPLNLTEAKKYLLTLQKHGIGIRIHIIVGLPGEPENVVDSTLKFCDEFGVNSVLLSLLTPLPGTAMYNNPSSFGMKNITKNWDDFRVAFGSFDANEKPKMTFEYEKETPWGKGKSSEEIIDNYMILQEAFREGSRKF</sequence>
<evidence type="ECO:0000259" key="8">
    <source>
        <dbReference type="PROSITE" id="PS51918"/>
    </source>
</evidence>
<dbReference type="InterPro" id="IPR058240">
    <property type="entry name" value="rSAM_sf"/>
</dbReference>
<accession>A0A381VLU5</accession>
<dbReference type="SFLD" id="SFLDS00029">
    <property type="entry name" value="Radical_SAM"/>
    <property type="match status" value="1"/>
</dbReference>
<dbReference type="GO" id="GO:0003824">
    <property type="term" value="F:catalytic activity"/>
    <property type="evidence" value="ECO:0007669"/>
    <property type="project" value="InterPro"/>
</dbReference>
<dbReference type="InterPro" id="IPR006638">
    <property type="entry name" value="Elp3/MiaA/NifB-like_rSAM"/>
</dbReference>
<proteinExistence type="predicted"/>
<keyword evidence="6" id="KW-0408">Iron</keyword>
<gene>
    <name evidence="9" type="ORF">METZ01_LOCUS93885</name>
</gene>
<dbReference type="SFLD" id="SFLDG01123">
    <property type="entry name" value="methyltransferase_(Class_B)"/>
    <property type="match status" value="1"/>
</dbReference>
<dbReference type="GO" id="GO:0005829">
    <property type="term" value="C:cytosol"/>
    <property type="evidence" value="ECO:0007669"/>
    <property type="project" value="TreeGrafter"/>
</dbReference>
<dbReference type="GO" id="GO:0046872">
    <property type="term" value="F:metal ion binding"/>
    <property type="evidence" value="ECO:0007669"/>
    <property type="project" value="UniProtKB-KW"/>
</dbReference>
<keyword evidence="2" id="KW-0489">Methyltransferase</keyword>
<feature type="domain" description="Radical SAM core" evidence="8">
    <location>
        <begin position="134"/>
        <end position="360"/>
    </location>
</feature>
<keyword evidence="5" id="KW-0479">Metal-binding</keyword>
<keyword evidence="3" id="KW-0808">Transferase</keyword>
<dbReference type="Gene3D" id="3.80.30.20">
    <property type="entry name" value="tm_1862 like domain"/>
    <property type="match status" value="1"/>
</dbReference>
<dbReference type="InterPro" id="IPR023404">
    <property type="entry name" value="rSAM_horseshoe"/>
</dbReference>
<dbReference type="Pfam" id="PF04055">
    <property type="entry name" value="Radical_SAM"/>
    <property type="match status" value="1"/>
</dbReference>
<evidence type="ECO:0000256" key="6">
    <source>
        <dbReference type="ARBA" id="ARBA00023004"/>
    </source>
</evidence>
<evidence type="ECO:0000313" key="9">
    <source>
        <dbReference type="EMBL" id="SVA41031.1"/>
    </source>
</evidence>
<name>A0A381VLU5_9ZZZZ</name>
<dbReference type="PROSITE" id="PS51918">
    <property type="entry name" value="RADICAL_SAM"/>
    <property type="match status" value="1"/>
</dbReference>
<evidence type="ECO:0000256" key="3">
    <source>
        <dbReference type="ARBA" id="ARBA00022679"/>
    </source>
</evidence>
<evidence type="ECO:0000256" key="7">
    <source>
        <dbReference type="ARBA" id="ARBA00023014"/>
    </source>
</evidence>
<dbReference type="GO" id="GO:0051539">
    <property type="term" value="F:4 iron, 4 sulfur cluster binding"/>
    <property type="evidence" value="ECO:0007669"/>
    <property type="project" value="UniProtKB-KW"/>
</dbReference>
<reference evidence="9" key="1">
    <citation type="submission" date="2018-05" db="EMBL/GenBank/DDBJ databases">
        <authorList>
            <person name="Lanie J.A."/>
            <person name="Ng W.-L."/>
            <person name="Kazmierczak K.M."/>
            <person name="Andrzejewski T.M."/>
            <person name="Davidsen T.M."/>
            <person name="Wayne K.J."/>
            <person name="Tettelin H."/>
            <person name="Glass J.I."/>
            <person name="Rusch D."/>
            <person name="Podicherti R."/>
            <person name="Tsui H.-C.T."/>
            <person name="Winkler M.E."/>
        </authorList>
    </citation>
    <scope>NUCLEOTIDE SEQUENCE</scope>
</reference>
<keyword evidence="4" id="KW-0949">S-adenosyl-L-methionine</keyword>
<evidence type="ECO:0000256" key="1">
    <source>
        <dbReference type="ARBA" id="ARBA00001966"/>
    </source>
</evidence>
<dbReference type="CDD" id="cd01335">
    <property type="entry name" value="Radical_SAM"/>
    <property type="match status" value="1"/>
</dbReference>
<keyword evidence="7" id="KW-0411">Iron-sulfur</keyword>
<evidence type="ECO:0000256" key="5">
    <source>
        <dbReference type="ARBA" id="ARBA00022723"/>
    </source>
</evidence>
<dbReference type="EMBL" id="UINC01009143">
    <property type="protein sequence ID" value="SVA41031.1"/>
    <property type="molecule type" value="Genomic_DNA"/>
</dbReference>
<dbReference type="SUPFAM" id="SSF102114">
    <property type="entry name" value="Radical SAM enzymes"/>
    <property type="match status" value="1"/>
</dbReference>
<dbReference type="InterPro" id="IPR007197">
    <property type="entry name" value="rSAM"/>
</dbReference>
<comment type="cofactor">
    <cofactor evidence="1">
        <name>[4Fe-4S] cluster</name>
        <dbReference type="ChEBI" id="CHEBI:49883"/>
    </cofactor>
</comment>
<dbReference type="PANTHER" id="PTHR43409">
    <property type="entry name" value="ANAEROBIC MAGNESIUM-PROTOPORPHYRIN IX MONOMETHYL ESTER CYCLASE-RELATED"/>
    <property type="match status" value="1"/>
</dbReference>
<dbReference type="SFLD" id="SFLDG01082">
    <property type="entry name" value="B12-binding_domain_containing"/>
    <property type="match status" value="1"/>
</dbReference>